<comment type="caution">
    <text evidence="1">The sequence shown here is derived from an EMBL/GenBank/DDBJ whole genome shotgun (WGS) entry which is preliminary data.</text>
</comment>
<sequence length="226" mass="26835">MKLKYLFLYIGLSCFIHTIKAQDHSGILGETSFVLHYSATSNYNISFTGRSRYFLFENKTFSFRQQQLDIFHMSTFTLNSSNRIGVGLYYRHRDVFESGSDELRFMQQFKYQKHKARVSFGHRFRTEQRILESKTIFRQRYRFSANFPISGHNEDVEAPYVLCYFEGLLSLSKPDAPEIDQRTAVYLGWHFGKQLKFKTGVEYRLERFNLTSRNYLFFLNTLSLSI</sequence>
<dbReference type="RefSeq" id="WP_188222908.1">
    <property type="nucleotide sequence ID" value="NZ_JACVXD010000002.1"/>
</dbReference>
<dbReference type="AlphaFoldDB" id="A0A8J6PUQ3"/>
<evidence type="ECO:0000313" key="2">
    <source>
        <dbReference type="Proteomes" id="UP000621516"/>
    </source>
</evidence>
<proteinExistence type="predicted"/>
<organism evidence="1 2">
    <name type="scientific">Aestuariibaculum marinum</name>
    <dbReference type="NCBI Taxonomy" id="2683592"/>
    <lineage>
        <taxon>Bacteria</taxon>
        <taxon>Pseudomonadati</taxon>
        <taxon>Bacteroidota</taxon>
        <taxon>Flavobacteriia</taxon>
        <taxon>Flavobacteriales</taxon>
        <taxon>Flavobacteriaceae</taxon>
    </lineage>
</organism>
<accession>A0A8J6PUQ3</accession>
<gene>
    <name evidence="1" type="ORF">ICJ85_06220</name>
</gene>
<name>A0A8J6PUQ3_9FLAO</name>
<evidence type="ECO:0000313" key="1">
    <source>
        <dbReference type="EMBL" id="MBD0823613.1"/>
    </source>
</evidence>
<dbReference type="EMBL" id="JACVXD010000002">
    <property type="protein sequence ID" value="MBD0823613.1"/>
    <property type="molecule type" value="Genomic_DNA"/>
</dbReference>
<dbReference type="Proteomes" id="UP000621516">
    <property type="component" value="Unassembled WGS sequence"/>
</dbReference>
<dbReference type="InterPro" id="IPR019619">
    <property type="entry name" value="DUF2490"/>
</dbReference>
<dbReference type="Pfam" id="PF10677">
    <property type="entry name" value="DUF2490"/>
    <property type="match status" value="1"/>
</dbReference>
<reference evidence="1 2" key="1">
    <citation type="journal article" date="2018" name="J. Microbiol.">
        <title>Aestuariibaculum marinum sp. nov., a marine bacterium isolated from seawater in South Korea.</title>
        <authorList>
            <person name="Choi J."/>
            <person name="Lee D."/>
            <person name="Jang J.H."/>
            <person name="Cha S."/>
            <person name="Seo T."/>
        </authorList>
    </citation>
    <scope>NUCLEOTIDE SEQUENCE [LARGE SCALE GENOMIC DNA]</scope>
    <source>
        <strain evidence="1 2">IP7</strain>
    </source>
</reference>
<keyword evidence="2" id="KW-1185">Reference proteome</keyword>
<protein>
    <submittedName>
        <fullName evidence="1">DUF2490 domain-containing protein</fullName>
    </submittedName>
</protein>